<dbReference type="Pfam" id="PF01850">
    <property type="entry name" value="PIN"/>
    <property type="match status" value="1"/>
</dbReference>
<proteinExistence type="predicted"/>
<dbReference type="EMBL" id="BARV01006853">
    <property type="protein sequence ID" value="GAI17381.1"/>
    <property type="molecule type" value="Genomic_DNA"/>
</dbReference>
<dbReference type="CDD" id="cd09873">
    <property type="entry name" value="PIN_Pae0151-like"/>
    <property type="match status" value="1"/>
</dbReference>
<keyword evidence="1" id="KW-0460">Magnesium</keyword>
<protein>
    <recommendedName>
        <fullName evidence="2">PIN domain-containing protein</fullName>
    </recommendedName>
</protein>
<dbReference type="InterPro" id="IPR002716">
    <property type="entry name" value="PIN_dom"/>
</dbReference>
<dbReference type="SUPFAM" id="SSF88723">
    <property type="entry name" value="PIN domain-like"/>
    <property type="match status" value="1"/>
</dbReference>
<comment type="caution">
    <text evidence="3">The sequence shown here is derived from an EMBL/GenBank/DDBJ whole genome shotgun (WGS) entry which is preliminary data.</text>
</comment>
<name>X1MH17_9ZZZZ</name>
<evidence type="ECO:0000259" key="2">
    <source>
        <dbReference type="Pfam" id="PF01850"/>
    </source>
</evidence>
<accession>X1MH17</accession>
<dbReference type="PANTHER" id="PTHR35901:SF1">
    <property type="entry name" value="EXONUCLEASE VAPC9"/>
    <property type="match status" value="1"/>
</dbReference>
<dbReference type="Gene3D" id="3.40.50.1010">
    <property type="entry name" value="5'-nuclease"/>
    <property type="match status" value="1"/>
</dbReference>
<reference evidence="3" key="1">
    <citation type="journal article" date="2014" name="Front. Microbiol.">
        <title>High frequency of phylogenetically diverse reductive dehalogenase-homologous genes in deep subseafloor sedimentary metagenomes.</title>
        <authorList>
            <person name="Kawai M."/>
            <person name="Futagami T."/>
            <person name="Toyoda A."/>
            <person name="Takaki Y."/>
            <person name="Nishi S."/>
            <person name="Hori S."/>
            <person name="Arai W."/>
            <person name="Tsubouchi T."/>
            <person name="Morono Y."/>
            <person name="Uchiyama I."/>
            <person name="Ito T."/>
            <person name="Fujiyama A."/>
            <person name="Inagaki F."/>
            <person name="Takami H."/>
        </authorList>
    </citation>
    <scope>NUCLEOTIDE SEQUENCE</scope>
    <source>
        <strain evidence="3">Expedition CK06-06</strain>
    </source>
</reference>
<dbReference type="InterPro" id="IPR029060">
    <property type="entry name" value="PIN-like_dom_sf"/>
</dbReference>
<sequence length="143" mass="16296">MIWVIDASVAVRWFIEQEIHPHADLVLERMLSHPQRFAVPELFCFEVYAVLCRIHPQGAEVFLKGMIPVLNCGILRYPMTESLALQASVFINKGLTGYDACYAALAKELKGMWLTFDYKAHQLIKKARLSCAISKNLPEDWEG</sequence>
<dbReference type="PANTHER" id="PTHR35901">
    <property type="entry name" value="RIBONUCLEASE VAPC3"/>
    <property type="match status" value="1"/>
</dbReference>
<feature type="domain" description="PIN" evidence="2">
    <location>
        <begin position="4"/>
        <end position="122"/>
    </location>
</feature>
<gene>
    <name evidence="3" type="ORF">S06H3_14021</name>
</gene>
<evidence type="ECO:0000256" key="1">
    <source>
        <dbReference type="ARBA" id="ARBA00022842"/>
    </source>
</evidence>
<evidence type="ECO:0000313" key="3">
    <source>
        <dbReference type="EMBL" id="GAI17381.1"/>
    </source>
</evidence>
<dbReference type="InterPro" id="IPR051619">
    <property type="entry name" value="TypeII_TA_RNase_PINc/VapC"/>
</dbReference>
<dbReference type="InterPro" id="IPR044153">
    <property type="entry name" value="PIN_Pae0151-like"/>
</dbReference>
<dbReference type="AlphaFoldDB" id="X1MH17"/>
<organism evidence="3">
    <name type="scientific">marine sediment metagenome</name>
    <dbReference type="NCBI Taxonomy" id="412755"/>
    <lineage>
        <taxon>unclassified sequences</taxon>
        <taxon>metagenomes</taxon>
        <taxon>ecological metagenomes</taxon>
    </lineage>
</organism>